<feature type="binding site" evidence="1">
    <location>
        <position position="289"/>
    </location>
    <ligand>
        <name>Zn(2+)</name>
        <dbReference type="ChEBI" id="CHEBI:29105"/>
    </ligand>
</feature>
<dbReference type="GO" id="GO:0017040">
    <property type="term" value="F:N-acylsphingosine amidohydrolase activity"/>
    <property type="evidence" value="ECO:0007669"/>
    <property type="project" value="UniProtKB-UniRule"/>
</dbReference>
<dbReference type="STRING" id="192904.SAMN04488514_1238"/>
<organism evidence="4 5">
    <name type="scientific">Kriegella aquimaris</name>
    <dbReference type="NCBI Taxonomy" id="192904"/>
    <lineage>
        <taxon>Bacteria</taxon>
        <taxon>Pseudomonadati</taxon>
        <taxon>Bacteroidota</taxon>
        <taxon>Flavobacteriia</taxon>
        <taxon>Flavobacteriales</taxon>
        <taxon>Flavobacteriaceae</taxon>
        <taxon>Kriegella</taxon>
    </lineage>
</organism>
<comment type="cofactor">
    <cofactor evidence="1">
        <name>Zn(2+)</name>
        <dbReference type="ChEBI" id="CHEBI:29105"/>
    </cofactor>
    <text evidence="1">Binds 1 zinc ion per subunit.</text>
</comment>
<evidence type="ECO:0000256" key="1">
    <source>
        <dbReference type="PIRSR" id="PIRSR606823-2"/>
    </source>
</evidence>
<dbReference type="AlphaFoldDB" id="A0A1G9YJ65"/>
<dbReference type="PANTHER" id="PTHR12670:SF1">
    <property type="entry name" value="NEUTRAL CERAMIDASE"/>
    <property type="match status" value="1"/>
</dbReference>
<keyword evidence="2" id="KW-0443">Lipid metabolism</keyword>
<name>A0A1G9YJ65_9FLAO</name>
<evidence type="ECO:0000256" key="2">
    <source>
        <dbReference type="RuleBase" id="RU366019"/>
    </source>
</evidence>
<dbReference type="EMBL" id="FNGV01000023">
    <property type="protein sequence ID" value="SDN08561.1"/>
    <property type="molecule type" value="Genomic_DNA"/>
</dbReference>
<dbReference type="Proteomes" id="UP000199440">
    <property type="component" value="Unassembled WGS sequence"/>
</dbReference>
<dbReference type="GO" id="GO:0046514">
    <property type="term" value="P:ceramide catabolic process"/>
    <property type="evidence" value="ECO:0007669"/>
    <property type="project" value="InterPro"/>
</dbReference>
<feature type="binding site" evidence="1">
    <location>
        <position position="400"/>
    </location>
    <ligand>
        <name>Zn(2+)</name>
        <dbReference type="ChEBI" id="CHEBI:29105"/>
    </ligand>
</feature>
<dbReference type="GO" id="GO:0046872">
    <property type="term" value="F:metal ion binding"/>
    <property type="evidence" value="ECO:0007669"/>
    <property type="project" value="UniProtKB-KW"/>
</dbReference>
<gene>
    <name evidence="4" type="ORF">SAMN04488514_1238</name>
</gene>
<dbReference type="InterPro" id="IPR006823">
    <property type="entry name" value="Ceramidase_alk"/>
</dbReference>
<evidence type="ECO:0000259" key="3">
    <source>
        <dbReference type="Pfam" id="PF04734"/>
    </source>
</evidence>
<protein>
    <recommendedName>
        <fullName evidence="2">Neutral ceramidase</fullName>
        <ecNumber evidence="2">3.5.1.23</ecNumber>
    </recommendedName>
</protein>
<dbReference type="GO" id="GO:0005576">
    <property type="term" value="C:extracellular region"/>
    <property type="evidence" value="ECO:0007669"/>
    <property type="project" value="TreeGrafter"/>
</dbReference>
<reference evidence="4 5" key="1">
    <citation type="submission" date="2016-10" db="EMBL/GenBank/DDBJ databases">
        <authorList>
            <person name="de Groot N.N."/>
        </authorList>
    </citation>
    <scope>NUCLEOTIDE SEQUENCE [LARGE SCALE GENOMIC DNA]</scope>
    <source>
        <strain evidence="4 5">DSM 19886</strain>
    </source>
</reference>
<feature type="domain" description="Neutral/alkaline non-lysosomal ceramidase N-terminal" evidence="3">
    <location>
        <begin position="219"/>
        <end position="427"/>
    </location>
</feature>
<dbReference type="GO" id="GO:0046512">
    <property type="term" value="P:sphingosine biosynthetic process"/>
    <property type="evidence" value="ECO:0007669"/>
    <property type="project" value="TreeGrafter"/>
</dbReference>
<dbReference type="GO" id="GO:0042759">
    <property type="term" value="P:long-chain fatty acid biosynthetic process"/>
    <property type="evidence" value="ECO:0007669"/>
    <property type="project" value="TreeGrafter"/>
</dbReference>
<dbReference type="PANTHER" id="PTHR12670">
    <property type="entry name" value="CERAMIDASE"/>
    <property type="match status" value="1"/>
</dbReference>
<keyword evidence="2" id="KW-0378">Hydrolase</keyword>
<comment type="similarity">
    <text evidence="2">Belongs to the neutral ceramidase family.</text>
</comment>
<evidence type="ECO:0000313" key="5">
    <source>
        <dbReference type="Proteomes" id="UP000199440"/>
    </source>
</evidence>
<keyword evidence="2" id="KW-0746">Sphingolipid metabolism</keyword>
<proteinExistence type="inferred from homology"/>
<dbReference type="GO" id="GO:0016020">
    <property type="term" value="C:membrane"/>
    <property type="evidence" value="ECO:0007669"/>
    <property type="project" value="GOC"/>
</dbReference>
<dbReference type="Pfam" id="PF04734">
    <property type="entry name" value="Ceramidase_alk"/>
    <property type="match status" value="1"/>
</dbReference>
<dbReference type="EC" id="3.5.1.23" evidence="2"/>
<comment type="catalytic activity">
    <reaction evidence="2">
        <text>an N-acylsphing-4-enine + H2O = sphing-4-enine + a fatty acid</text>
        <dbReference type="Rhea" id="RHEA:20856"/>
        <dbReference type="ChEBI" id="CHEBI:15377"/>
        <dbReference type="ChEBI" id="CHEBI:28868"/>
        <dbReference type="ChEBI" id="CHEBI:52639"/>
        <dbReference type="ChEBI" id="CHEBI:57756"/>
        <dbReference type="EC" id="3.5.1.23"/>
    </reaction>
</comment>
<dbReference type="InterPro" id="IPR031329">
    <property type="entry name" value="NEUT/ALK_ceramidase_N"/>
</dbReference>
<keyword evidence="1" id="KW-0479">Metal-binding</keyword>
<sequence>MIMNSIKIKFTLADGRLNNCLNKLIRICCSGSLLTVFFLLISSQAMSITFFQNHLLVRSEPDGIFRLSAEKGKAIGPDIKYMPEWKAFGWFRSKDRVEWDVLVKNSGEYDVFLEWSVSDEEAGKPFVLIAGRKELKNKVAKTGSWETFKSIKIGSIRLSKGRQSVIFKPASEFTEGALLDLREVKLVPLRTKALAPKSSTESEFRAAVVKKNITPSDTQYLLGYGERKSESIHDSIFHRIVAMDDGTKQFFIISTDICLFSPSEYDKVAHKLQKKHGIEPVDVWWTVTHTHSAPEVGVPGIYGTYRGERIQHKVDSDYTAMVEEKLIEGILEARKNLEPARLGVGWGFSRANINRRAIDVNGKASLGMNPDGAVDRRIGLMRIDNADGKTLALISNYAIHGTVLGGESLAISGDAPGIVSEYVEQEIGAPLLFINGAAGNIAPIYSVYPNPRSGHLGEFRVLLGDKIIEANQKIVSTTTDVLLNSGAMVVETPRKPDLGWPSDLDAYTSTKNGDKMVKLPVRFLTINNDIALWGAPVELFNEISNEIRNRSPFFYTFFFGYTNGWLGYLPTASAWSHGGYEVERVSPFTSSAEIDLTQAVLGYLEGLEKTKKPVLHSGKEN</sequence>
<evidence type="ECO:0000313" key="4">
    <source>
        <dbReference type="EMBL" id="SDN08561.1"/>
    </source>
</evidence>
<dbReference type="Gene3D" id="2.60.120.260">
    <property type="entry name" value="Galactose-binding domain-like"/>
    <property type="match status" value="1"/>
</dbReference>
<keyword evidence="5" id="KW-1185">Reference proteome</keyword>
<keyword evidence="1" id="KW-0862">Zinc</keyword>
<accession>A0A1G9YJ65</accession>